<dbReference type="Pfam" id="PF11807">
    <property type="entry name" value="UstYa"/>
    <property type="match status" value="2"/>
</dbReference>
<evidence type="ECO:0000256" key="2">
    <source>
        <dbReference type="SAM" id="Phobius"/>
    </source>
</evidence>
<evidence type="ECO:0000313" key="3">
    <source>
        <dbReference type="EMBL" id="KAF2094586.1"/>
    </source>
</evidence>
<organism evidence="3 4">
    <name type="scientific">Rhizodiscina lignyota</name>
    <dbReference type="NCBI Taxonomy" id="1504668"/>
    <lineage>
        <taxon>Eukaryota</taxon>
        <taxon>Fungi</taxon>
        <taxon>Dikarya</taxon>
        <taxon>Ascomycota</taxon>
        <taxon>Pezizomycotina</taxon>
        <taxon>Dothideomycetes</taxon>
        <taxon>Pleosporomycetidae</taxon>
        <taxon>Aulographales</taxon>
        <taxon>Rhizodiscinaceae</taxon>
        <taxon>Rhizodiscina</taxon>
    </lineage>
</organism>
<keyword evidence="2" id="KW-0472">Membrane</keyword>
<dbReference type="EMBL" id="ML978134">
    <property type="protein sequence ID" value="KAF2094586.1"/>
    <property type="molecule type" value="Genomic_DNA"/>
</dbReference>
<sequence>MGSNTYKAIAQDEEELIDESHSTIWISSRWTFSKALAMRIGFVFLALLILVVLWIFKVSHIGMERSLGSPINFFPAVPIIYTEFVKAEEYWDTSELGDKAWDDMLPLGAGYVRVPYPRQHNLPKSVLWDRSNESEINDPERSEIYQASLIHQLHCLATLRRVIIDHDKGTTSKYSTPKHVFHCLDIIRQGILCAGDTTLTFGHENDELNKFNTPTTFLSNPDIVPESDENDIYWRVSMHPKGGGVVIVPDEWAAERGLPPSAAAPPKYPGSSVYQVEVFHQLHCLEVVRERLNHPNHQFFAYGSEGYNHSLHCVDWIRQGMMCNADVNLSPTEDYLNFGEHGRYRCRDLNAVTQWTLNHRFMERREFLESKGIDLTDHPLH</sequence>
<dbReference type="Proteomes" id="UP000799772">
    <property type="component" value="Unassembled WGS sequence"/>
</dbReference>
<evidence type="ECO:0000256" key="1">
    <source>
        <dbReference type="ARBA" id="ARBA00035112"/>
    </source>
</evidence>
<dbReference type="OrthoDB" id="3885650at2759"/>
<dbReference type="PANTHER" id="PTHR33365">
    <property type="entry name" value="YALI0B05434P"/>
    <property type="match status" value="1"/>
</dbReference>
<keyword evidence="4" id="KW-1185">Reference proteome</keyword>
<protein>
    <submittedName>
        <fullName evidence="3">Uncharacterized protein</fullName>
    </submittedName>
</protein>
<comment type="similarity">
    <text evidence="1">Belongs to the ustYa family.</text>
</comment>
<dbReference type="PANTHER" id="PTHR33365:SF13">
    <property type="entry name" value="TAT PATHWAY SIGNAL SEQUENCE"/>
    <property type="match status" value="1"/>
</dbReference>
<dbReference type="GO" id="GO:0043386">
    <property type="term" value="P:mycotoxin biosynthetic process"/>
    <property type="evidence" value="ECO:0007669"/>
    <property type="project" value="InterPro"/>
</dbReference>
<reference evidence="3" key="1">
    <citation type="journal article" date="2020" name="Stud. Mycol.">
        <title>101 Dothideomycetes genomes: a test case for predicting lifestyles and emergence of pathogens.</title>
        <authorList>
            <person name="Haridas S."/>
            <person name="Albert R."/>
            <person name="Binder M."/>
            <person name="Bloem J."/>
            <person name="Labutti K."/>
            <person name="Salamov A."/>
            <person name="Andreopoulos B."/>
            <person name="Baker S."/>
            <person name="Barry K."/>
            <person name="Bills G."/>
            <person name="Bluhm B."/>
            <person name="Cannon C."/>
            <person name="Castanera R."/>
            <person name="Culley D."/>
            <person name="Daum C."/>
            <person name="Ezra D."/>
            <person name="Gonzalez J."/>
            <person name="Henrissat B."/>
            <person name="Kuo A."/>
            <person name="Liang C."/>
            <person name="Lipzen A."/>
            <person name="Lutzoni F."/>
            <person name="Magnuson J."/>
            <person name="Mondo S."/>
            <person name="Nolan M."/>
            <person name="Ohm R."/>
            <person name="Pangilinan J."/>
            <person name="Park H.-J."/>
            <person name="Ramirez L."/>
            <person name="Alfaro M."/>
            <person name="Sun H."/>
            <person name="Tritt A."/>
            <person name="Yoshinaga Y."/>
            <person name="Zwiers L.-H."/>
            <person name="Turgeon B."/>
            <person name="Goodwin S."/>
            <person name="Spatafora J."/>
            <person name="Crous P."/>
            <person name="Grigoriev I."/>
        </authorList>
    </citation>
    <scope>NUCLEOTIDE SEQUENCE</scope>
    <source>
        <strain evidence="3">CBS 133067</strain>
    </source>
</reference>
<dbReference type="InterPro" id="IPR021765">
    <property type="entry name" value="UstYa-like"/>
</dbReference>
<dbReference type="GO" id="GO:0016491">
    <property type="term" value="F:oxidoreductase activity"/>
    <property type="evidence" value="ECO:0007669"/>
    <property type="project" value="UniProtKB-KW"/>
</dbReference>
<evidence type="ECO:0000313" key="4">
    <source>
        <dbReference type="Proteomes" id="UP000799772"/>
    </source>
</evidence>
<feature type="transmembrane region" description="Helical" evidence="2">
    <location>
        <begin position="36"/>
        <end position="56"/>
    </location>
</feature>
<gene>
    <name evidence="3" type="ORF">NA57DRAFT_80387</name>
</gene>
<name>A0A9P4M1G4_9PEZI</name>
<comment type="caution">
    <text evidence="3">The sequence shown here is derived from an EMBL/GenBank/DDBJ whole genome shotgun (WGS) entry which is preliminary data.</text>
</comment>
<accession>A0A9P4M1G4</accession>
<keyword evidence="2" id="KW-0812">Transmembrane</keyword>
<proteinExistence type="inferred from homology"/>
<keyword evidence="2" id="KW-1133">Transmembrane helix</keyword>
<dbReference type="AlphaFoldDB" id="A0A9P4M1G4"/>